<keyword evidence="1" id="KW-0004">4Fe-4S</keyword>
<dbReference type="RefSeq" id="WP_090711070.1">
    <property type="nucleotide sequence ID" value="NZ_CBCSKY010000010.1"/>
</dbReference>
<dbReference type="InterPro" id="IPR036188">
    <property type="entry name" value="FAD/NAD-bd_sf"/>
</dbReference>
<evidence type="ECO:0000256" key="5">
    <source>
        <dbReference type="ARBA" id="ARBA00023014"/>
    </source>
</evidence>
<keyword evidence="2" id="KW-0479">Metal-binding</keyword>
<dbReference type="PRINTS" id="PR00469">
    <property type="entry name" value="PNDRDTASEII"/>
</dbReference>
<dbReference type="GO" id="GO:0016491">
    <property type="term" value="F:oxidoreductase activity"/>
    <property type="evidence" value="ECO:0007669"/>
    <property type="project" value="UniProtKB-KW"/>
</dbReference>
<evidence type="ECO:0000256" key="3">
    <source>
        <dbReference type="ARBA" id="ARBA00023002"/>
    </source>
</evidence>
<dbReference type="GO" id="GO:0046872">
    <property type="term" value="F:metal ion binding"/>
    <property type="evidence" value="ECO:0007669"/>
    <property type="project" value="UniProtKB-KW"/>
</dbReference>
<dbReference type="PANTHER" id="PTHR43498">
    <property type="entry name" value="FERREDOXIN:COB-COM HETERODISULFIDE REDUCTASE SUBUNIT A"/>
    <property type="match status" value="1"/>
</dbReference>
<evidence type="ECO:0000256" key="2">
    <source>
        <dbReference type="ARBA" id="ARBA00022723"/>
    </source>
</evidence>
<evidence type="ECO:0000256" key="4">
    <source>
        <dbReference type="ARBA" id="ARBA00023004"/>
    </source>
</evidence>
<dbReference type="PANTHER" id="PTHR43498:SF1">
    <property type="entry name" value="COB--COM HETERODISULFIDE REDUCTASE IRON-SULFUR SUBUNIT A"/>
    <property type="match status" value="1"/>
</dbReference>
<dbReference type="AlphaFoldDB" id="A0A1G8EWN9"/>
<evidence type="ECO:0000256" key="1">
    <source>
        <dbReference type="ARBA" id="ARBA00022485"/>
    </source>
</evidence>
<organism evidence="6 7">
    <name type="scientific">Paenibacillus typhae</name>
    <dbReference type="NCBI Taxonomy" id="1174501"/>
    <lineage>
        <taxon>Bacteria</taxon>
        <taxon>Bacillati</taxon>
        <taxon>Bacillota</taxon>
        <taxon>Bacilli</taxon>
        <taxon>Bacillales</taxon>
        <taxon>Paenibacillaceae</taxon>
        <taxon>Paenibacillus</taxon>
    </lineage>
</organism>
<dbReference type="OrthoDB" id="9777740at2"/>
<dbReference type="EMBL" id="FNDX01000001">
    <property type="protein sequence ID" value="SDH74260.1"/>
    <property type="molecule type" value="Genomic_DNA"/>
</dbReference>
<name>A0A1G8EWN9_9BACL</name>
<dbReference type="InterPro" id="IPR039650">
    <property type="entry name" value="HdrA-like"/>
</dbReference>
<dbReference type="Pfam" id="PF12831">
    <property type="entry name" value="FAD_oxidored"/>
    <property type="match status" value="1"/>
</dbReference>
<keyword evidence="7" id="KW-1185">Reference proteome</keyword>
<dbReference type="Gene3D" id="3.50.50.60">
    <property type="entry name" value="FAD/NAD(P)-binding domain"/>
    <property type="match status" value="1"/>
</dbReference>
<accession>A0A1G8EWN9</accession>
<keyword evidence="4" id="KW-0408">Iron</keyword>
<reference evidence="7" key="1">
    <citation type="submission" date="2016-10" db="EMBL/GenBank/DDBJ databases">
        <authorList>
            <person name="Varghese N."/>
            <person name="Submissions S."/>
        </authorList>
    </citation>
    <scope>NUCLEOTIDE SEQUENCE [LARGE SCALE GENOMIC DNA]</scope>
    <source>
        <strain evidence="7">CGMCC 1.11012</strain>
    </source>
</reference>
<sequence>MINDTYTLNSKTLPLNSSFDVIVVGGGPAGCTAAAAAAREGARTLLVEATGSLGGMGTSGLVPAWCPFSDKEKMVYRGLAARVFDTLKAQMPHVQKEAMDWVPIDPEKLKVVFDGLVAGAGANILFQTMLAGVERDEEGNITALLLLNKAGLQAFRAAVYVDCTGDGDVAAWAGAEYAKGDEETGELQPATHCFILGNVDDYAYLNGPLLHAENPHSPIHEAVASGSYPGIPDTHICNNMIAPRAVGFNAGHLWGVDNTDPFSVSEALVQGRRMAAAYRNMLAAVQPAAFGNSVVMSTGTLIGTRESRRITGDYILTAEDYMARRSFDDEICRNSYFIDVHGTQKEQQSGEGSGLSITLYGPGESHGIPYRCLTPRGLRNVLVAGRCISSDRRVLGSVRVMPVCLAMGEAAGLAAALAVKHNGGDVHAVDVGRLRKRLREEGGYLPPTDAEKTEGGMQ</sequence>
<keyword evidence="3" id="KW-0560">Oxidoreductase</keyword>
<proteinExistence type="predicted"/>
<dbReference type="GO" id="GO:0051539">
    <property type="term" value="F:4 iron, 4 sulfur cluster binding"/>
    <property type="evidence" value="ECO:0007669"/>
    <property type="project" value="UniProtKB-KW"/>
</dbReference>
<dbReference type="STRING" id="1174501.SAMN05216192_10151"/>
<evidence type="ECO:0000313" key="7">
    <source>
        <dbReference type="Proteomes" id="UP000199050"/>
    </source>
</evidence>
<gene>
    <name evidence="6" type="ORF">SAMN05216192_10151</name>
</gene>
<protein>
    <submittedName>
        <fullName evidence="6">FAD dependent oxidoreductase</fullName>
    </submittedName>
</protein>
<keyword evidence="5" id="KW-0411">Iron-sulfur</keyword>
<dbReference type="SUPFAM" id="SSF51905">
    <property type="entry name" value="FAD/NAD(P)-binding domain"/>
    <property type="match status" value="1"/>
</dbReference>
<dbReference type="Proteomes" id="UP000199050">
    <property type="component" value="Unassembled WGS sequence"/>
</dbReference>
<evidence type="ECO:0000313" key="6">
    <source>
        <dbReference type="EMBL" id="SDH74260.1"/>
    </source>
</evidence>